<evidence type="ECO:0000313" key="3">
    <source>
        <dbReference type="Proteomes" id="UP000267166"/>
    </source>
</evidence>
<gene>
    <name evidence="2" type="ORF">D9K80_11675</name>
</gene>
<dbReference type="AlphaFoldDB" id="A0A498DA48"/>
<comment type="caution">
    <text evidence="2">The sequence shown here is derived from an EMBL/GenBank/DDBJ whole genome shotgun (WGS) entry which is preliminary data.</text>
</comment>
<dbReference type="CDD" id="cd00118">
    <property type="entry name" value="LysM"/>
    <property type="match status" value="1"/>
</dbReference>
<dbReference type="Pfam" id="PF01476">
    <property type="entry name" value="LysM"/>
    <property type="match status" value="1"/>
</dbReference>
<dbReference type="Gene3D" id="3.10.350.10">
    <property type="entry name" value="LysM domain"/>
    <property type="match status" value="1"/>
</dbReference>
<name>A0A498DA48_9GAMM</name>
<reference evidence="2 3" key="1">
    <citation type="submission" date="2018-09" db="EMBL/GenBank/DDBJ databases">
        <title>The draft genome of Acinetobacter sp. strains.</title>
        <authorList>
            <person name="Qin J."/>
            <person name="Feng Y."/>
            <person name="Zong Z."/>
        </authorList>
    </citation>
    <scope>NUCLEOTIDE SEQUENCE [LARGE SCALE GENOMIC DNA]</scope>
    <source>
        <strain evidence="2 3">WCHAc060003</strain>
    </source>
</reference>
<dbReference type="RefSeq" id="WP_117007913.1">
    <property type="nucleotide sequence ID" value="NZ_RCHD01000027.1"/>
</dbReference>
<dbReference type="SUPFAM" id="SSF54106">
    <property type="entry name" value="LysM domain"/>
    <property type="match status" value="1"/>
</dbReference>
<dbReference type="InterPro" id="IPR036779">
    <property type="entry name" value="LysM_dom_sf"/>
</dbReference>
<evidence type="ECO:0000313" key="2">
    <source>
        <dbReference type="EMBL" id="RLL34123.1"/>
    </source>
</evidence>
<dbReference type="InterPro" id="IPR018392">
    <property type="entry name" value="LysM"/>
</dbReference>
<feature type="domain" description="LysM" evidence="1">
    <location>
        <begin position="136"/>
        <end position="180"/>
    </location>
</feature>
<dbReference type="EMBL" id="RCHD01000027">
    <property type="protein sequence ID" value="RLL34123.1"/>
    <property type="molecule type" value="Genomic_DNA"/>
</dbReference>
<evidence type="ECO:0000259" key="1">
    <source>
        <dbReference type="PROSITE" id="PS51782"/>
    </source>
</evidence>
<dbReference type="Proteomes" id="UP000267166">
    <property type="component" value="Unassembled WGS sequence"/>
</dbReference>
<protein>
    <submittedName>
        <fullName evidence="2">LysM peptidoglycan-binding domain-containing protein</fullName>
    </submittedName>
</protein>
<accession>A0A498DA48</accession>
<dbReference type="PROSITE" id="PS51782">
    <property type="entry name" value="LYSM"/>
    <property type="match status" value="1"/>
</dbReference>
<proteinExistence type="predicted"/>
<dbReference type="SMART" id="SM00257">
    <property type="entry name" value="LysM"/>
    <property type="match status" value="1"/>
</dbReference>
<organism evidence="2 3">
    <name type="scientific">Acinetobacter cumulans</name>
    <dbReference type="NCBI Taxonomy" id="2136182"/>
    <lineage>
        <taxon>Bacteria</taxon>
        <taxon>Pseudomonadati</taxon>
        <taxon>Pseudomonadota</taxon>
        <taxon>Gammaproteobacteria</taxon>
        <taxon>Moraxellales</taxon>
        <taxon>Moraxellaceae</taxon>
        <taxon>Acinetobacter</taxon>
    </lineage>
</organism>
<sequence>MKFNVFFKDRQGHAVDGLNYKISVINDGNRKTKRLLVTSVTRDGKGKGDSIVGLEKLVFEVMGFPTPYKEWTEIGFFSYNKRMDSKEIRTITIEAPSIIINTKTFQKQEKAGSYERRTRILNKNLDKNIYLYPSIIKHTVKAGENLGSIAKQHSVSVNDISIRNKGININSLKVGQVIIIKDEIDAKKQELQDHKEYKKYIKDKFEISKNNSKVVVKIEGNMKGTQLMYVNFSGAIAAVIGAGASIQVGVARTPSGKWGIFVAPGVSAVQGTPSLSIEGGYLISEAASLDDLKGLGYSVNANSYFLLGGSAVVGAGLTPDALFDGKFDEGTTPMAGAETGIGGGFNIQHNLSYTFVIPLN</sequence>